<evidence type="ECO:0000256" key="11">
    <source>
        <dbReference type="ARBA" id="ARBA00022801"/>
    </source>
</evidence>
<comment type="subcellular location">
    <subcellularLocation>
        <location evidence="1">Endoplasmic reticulum</location>
    </subcellularLocation>
    <subcellularLocation>
        <location evidence="3">Golgi apparatus</location>
    </subcellularLocation>
    <subcellularLocation>
        <location evidence="2">Lysosome</location>
    </subcellularLocation>
    <subcellularLocation>
        <location evidence="4">Secreted</location>
    </subcellularLocation>
</comment>
<accession>A0A1N6T0R1</accession>
<evidence type="ECO:0000256" key="15">
    <source>
        <dbReference type="ARBA" id="ARBA00023049"/>
    </source>
</evidence>
<dbReference type="GO" id="GO:0070573">
    <property type="term" value="F:metallodipeptidase activity"/>
    <property type="evidence" value="ECO:0007669"/>
    <property type="project" value="InterPro"/>
</dbReference>
<evidence type="ECO:0000313" key="24">
    <source>
        <dbReference type="Proteomes" id="UP000185924"/>
    </source>
</evidence>
<keyword evidence="10 21" id="KW-0732">Signal</keyword>
<keyword evidence="9" id="KW-0479">Metal-binding</keyword>
<keyword evidence="15" id="KW-0482">Metalloprotease</keyword>
<dbReference type="AlphaFoldDB" id="A0A1N6T0R1"/>
<dbReference type="PANTHER" id="PTHR12053">
    <property type="entry name" value="PROTEASE FAMILY M28 PLASMA GLUTAMATE CARBOXYPEPTIDASE-RELATED"/>
    <property type="match status" value="1"/>
</dbReference>
<evidence type="ECO:0000256" key="19">
    <source>
        <dbReference type="ARBA" id="ARBA00025833"/>
    </source>
</evidence>
<keyword evidence="8" id="KW-0645">Protease</keyword>
<keyword evidence="7 23" id="KW-0121">Carboxypeptidase</keyword>
<dbReference type="EMBL" id="FTNM01000001">
    <property type="protein sequence ID" value="SIQ46854.1"/>
    <property type="molecule type" value="Genomic_DNA"/>
</dbReference>
<name>A0A1N6T0R1_9BACT</name>
<feature type="signal peptide" evidence="21">
    <location>
        <begin position="1"/>
        <end position="25"/>
    </location>
</feature>
<feature type="chain" id="PRO_5012320076" description="Carboxypeptidase Q" evidence="21">
    <location>
        <begin position="26"/>
        <end position="476"/>
    </location>
</feature>
<evidence type="ECO:0000256" key="18">
    <source>
        <dbReference type="ARBA" id="ARBA00023228"/>
    </source>
</evidence>
<dbReference type="SUPFAM" id="SSF53187">
    <property type="entry name" value="Zn-dependent exopeptidases"/>
    <property type="match status" value="1"/>
</dbReference>
<keyword evidence="14" id="KW-0333">Golgi apparatus</keyword>
<evidence type="ECO:0000256" key="3">
    <source>
        <dbReference type="ARBA" id="ARBA00004555"/>
    </source>
</evidence>
<evidence type="ECO:0000256" key="2">
    <source>
        <dbReference type="ARBA" id="ARBA00004371"/>
    </source>
</evidence>
<reference evidence="24" key="1">
    <citation type="submission" date="2017-01" db="EMBL/GenBank/DDBJ databases">
        <authorList>
            <person name="Varghese N."/>
            <person name="Submissions S."/>
        </authorList>
    </citation>
    <scope>NUCLEOTIDE SEQUENCE [LARGE SCALE GENOMIC DNA]</scope>
    <source>
        <strain evidence="24">DM9</strain>
    </source>
</reference>
<evidence type="ECO:0000256" key="12">
    <source>
        <dbReference type="ARBA" id="ARBA00022824"/>
    </source>
</evidence>
<evidence type="ECO:0000256" key="14">
    <source>
        <dbReference type="ARBA" id="ARBA00023034"/>
    </source>
</evidence>
<dbReference type="GO" id="GO:0005576">
    <property type="term" value="C:extracellular region"/>
    <property type="evidence" value="ECO:0007669"/>
    <property type="project" value="UniProtKB-SubCell"/>
</dbReference>
<evidence type="ECO:0000256" key="9">
    <source>
        <dbReference type="ARBA" id="ARBA00022723"/>
    </source>
</evidence>
<keyword evidence="12" id="KW-0256">Endoplasmic reticulum</keyword>
<evidence type="ECO:0000256" key="13">
    <source>
        <dbReference type="ARBA" id="ARBA00022833"/>
    </source>
</evidence>
<gene>
    <name evidence="23" type="ORF">SAMN05421545_0059</name>
</gene>
<keyword evidence="11" id="KW-0378">Hydrolase</keyword>
<proteinExistence type="predicted"/>
<keyword evidence="13" id="KW-0862">Zinc</keyword>
<organism evidence="23 24">
    <name type="scientific">Pontibacter lucknowensis</name>
    <dbReference type="NCBI Taxonomy" id="1077936"/>
    <lineage>
        <taxon>Bacteria</taxon>
        <taxon>Pseudomonadati</taxon>
        <taxon>Bacteroidota</taxon>
        <taxon>Cytophagia</taxon>
        <taxon>Cytophagales</taxon>
        <taxon>Hymenobacteraceae</taxon>
        <taxon>Pontibacter</taxon>
    </lineage>
</organism>
<evidence type="ECO:0000256" key="20">
    <source>
        <dbReference type="ARBA" id="ARBA00033328"/>
    </source>
</evidence>
<dbReference type="Proteomes" id="UP000185924">
    <property type="component" value="Unassembled WGS sequence"/>
</dbReference>
<feature type="domain" description="Peptidase M28" evidence="22">
    <location>
        <begin position="269"/>
        <end position="457"/>
    </location>
</feature>
<keyword evidence="6" id="KW-0964">Secreted</keyword>
<protein>
    <recommendedName>
        <fullName evidence="5">Carboxypeptidase Q</fullName>
    </recommendedName>
    <alternativeName>
        <fullName evidence="20">Plasma glutamate carboxypeptidase</fullName>
    </alternativeName>
</protein>
<evidence type="ECO:0000256" key="6">
    <source>
        <dbReference type="ARBA" id="ARBA00022525"/>
    </source>
</evidence>
<keyword evidence="24" id="KW-1185">Reference proteome</keyword>
<evidence type="ECO:0000256" key="21">
    <source>
        <dbReference type="SAM" id="SignalP"/>
    </source>
</evidence>
<dbReference type="GO" id="GO:0046872">
    <property type="term" value="F:metal ion binding"/>
    <property type="evidence" value="ECO:0007669"/>
    <property type="project" value="UniProtKB-KW"/>
</dbReference>
<keyword evidence="16" id="KW-0865">Zymogen</keyword>
<evidence type="ECO:0000256" key="16">
    <source>
        <dbReference type="ARBA" id="ARBA00023145"/>
    </source>
</evidence>
<dbReference type="PANTHER" id="PTHR12053:SF3">
    <property type="entry name" value="CARBOXYPEPTIDASE Q"/>
    <property type="match status" value="1"/>
</dbReference>
<evidence type="ECO:0000259" key="22">
    <source>
        <dbReference type="Pfam" id="PF04389"/>
    </source>
</evidence>
<dbReference type="InterPro" id="IPR007484">
    <property type="entry name" value="Peptidase_M28"/>
</dbReference>
<dbReference type="GO" id="GO:0006508">
    <property type="term" value="P:proteolysis"/>
    <property type="evidence" value="ECO:0007669"/>
    <property type="project" value="UniProtKB-KW"/>
</dbReference>
<dbReference type="GO" id="GO:0005764">
    <property type="term" value="C:lysosome"/>
    <property type="evidence" value="ECO:0007669"/>
    <property type="project" value="UniProtKB-SubCell"/>
</dbReference>
<evidence type="ECO:0000256" key="8">
    <source>
        <dbReference type="ARBA" id="ARBA00022670"/>
    </source>
</evidence>
<evidence type="ECO:0000256" key="7">
    <source>
        <dbReference type="ARBA" id="ARBA00022645"/>
    </source>
</evidence>
<dbReference type="Gene3D" id="3.40.630.10">
    <property type="entry name" value="Zn peptidases"/>
    <property type="match status" value="1"/>
</dbReference>
<evidence type="ECO:0000256" key="1">
    <source>
        <dbReference type="ARBA" id="ARBA00004240"/>
    </source>
</evidence>
<comment type="subunit">
    <text evidence="19">Homodimer. The monomeric form is inactive while the homodimer is active.</text>
</comment>
<evidence type="ECO:0000256" key="10">
    <source>
        <dbReference type="ARBA" id="ARBA00022729"/>
    </source>
</evidence>
<dbReference type="GO" id="GO:0004180">
    <property type="term" value="F:carboxypeptidase activity"/>
    <property type="evidence" value="ECO:0007669"/>
    <property type="project" value="UniProtKB-KW"/>
</dbReference>
<sequence>MMLIKHKFRAFVAGAAMLAAIPAMAQQNTYKSDSTVIRKFYDDALTSYESYENLRYLTKNIGARLSGSPQAAAAVEWSRQVMEDMGLDRVYLQEVMVPYWVRGDKEIGRILSGRNGSQEVNILALGSTVGTGTQGLSAQVVEVQNFEELEKLGKKKVKGKIVFFNRPFDNKHIQTGSAYGGAVDQRGGGAVAAAKLGAVGVLVRSMTNDVQDVAHTGNMRYEEGVDKIPAAAISTKGADELSAMLKNDSELKFYMRMTSETRPDVLSYNVIGEIKGSEKPEEIIVVGGHLDSWDVGEGAHDDGTGCVQSIEVLRLFKEQGIRPKRTIRVVMFMNEENGLRGGRKYAEEAKAKGEKHVAALESDSGGFTPRGFGIDGNDQQYAKILSWKQLLAPYGLHELNRGGGGADIGPLKGQNNVVLIGLRPDSQRYFDYHHTHIDTFETVNRREMQLGAAGMAALVYLISEHGLNGGDAKAGK</sequence>
<dbReference type="Gene3D" id="3.50.30.30">
    <property type="match status" value="1"/>
</dbReference>
<keyword evidence="18" id="KW-0458">Lysosome</keyword>
<keyword evidence="17" id="KW-0325">Glycoprotein</keyword>
<evidence type="ECO:0000256" key="17">
    <source>
        <dbReference type="ARBA" id="ARBA00023180"/>
    </source>
</evidence>
<evidence type="ECO:0000256" key="5">
    <source>
        <dbReference type="ARBA" id="ARBA00014116"/>
    </source>
</evidence>
<dbReference type="Pfam" id="PF04389">
    <property type="entry name" value="Peptidase_M28"/>
    <property type="match status" value="1"/>
</dbReference>
<evidence type="ECO:0000256" key="4">
    <source>
        <dbReference type="ARBA" id="ARBA00004613"/>
    </source>
</evidence>
<evidence type="ECO:0000313" key="23">
    <source>
        <dbReference type="EMBL" id="SIQ46854.1"/>
    </source>
</evidence>
<dbReference type="STRING" id="1077936.SAMN05421545_0059"/>
<dbReference type="InterPro" id="IPR039866">
    <property type="entry name" value="CPQ"/>
</dbReference>